<comment type="caution">
    <text evidence="2">The sequence shown here is derived from an EMBL/GenBank/DDBJ whole genome shotgun (WGS) entry which is preliminary data.</text>
</comment>
<evidence type="ECO:0000313" key="2">
    <source>
        <dbReference type="EMBL" id="MBD1421012.1"/>
    </source>
</evidence>
<name>A0ABR7XQ65_9SPHI</name>
<evidence type="ECO:0000256" key="1">
    <source>
        <dbReference type="SAM" id="MobiDB-lite"/>
    </source>
</evidence>
<feature type="region of interest" description="Disordered" evidence="1">
    <location>
        <begin position="297"/>
        <end position="325"/>
    </location>
</feature>
<organism evidence="2 3">
    <name type="scientific">Sphingobacterium chuzhouense</name>
    <dbReference type="NCBI Taxonomy" id="1742264"/>
    <lineage>
        <taxon>Bacteria</taxon>
        <taxon>Pseudomonadati</taxon>
        <taxon>Bacteroidota</taxon>
        <taxon>Sphingobacteriia</taxon>
        <taxon>Sphingobacteriales</taxon>
        <taxon>Sphingobacteriaceae</taxon>
        <taxon>Sphingobacterium</taxon>
    </lineage>
</organism>
<dbReference type="Proteomes" id="UP000651112">
    <property type="component" value="Unassembled WGS sequence"/>
</dbReference>
<gene>
    <name evidence="2" type="ORF">H8B21_05425</name>
</gene>
<reference evidence="2 3" key="1">
    <citation type="submission" date="2020-08" db="EMBL/GenBank/DDBJ databases">
        <title>Sphingobacterium sp. DN00404 isolated from aquaculture water.</title>
        <authorList>
            <person name="Zhang M."/>
        </authorList>
    </citation>
    <scope>NUCLEOTIDE SEQUENCE [LARGE SCALE GENOMIC DNA]</scope>
    <source>
        <strain evidence="2 3">KCTC 42746</strain>
    </source>
</reference>
<sequence>MYINITDKKEAANKGSSAKLVHYLEKENRTENKLEPERWFNGQRSDIEAYEVRRSLDGNRAKLGNHEAKFFLINISPSQKELAHLKEKYGEEGMKEQLKRYAEKVMDEYAKNFKRPGINSHRDLMWFAKVENHRYYTHKDKEVQQGSKKRGEKKTGNQMHIQVIVSRKDITGKFKLSPMNSSKGRNVEHSKKMGQFDRMAFKQCGERVFDAQFGFERGLKDTLAYANIKKNGSLAQREQLDILQQGAENNHSSRSQANELASGVDQGLFHTTSTMLETVGSTVSVFLEIMLETVPEPDIAPDTVDEAEKRRRKRKKQEANRSRGR</sequence>
<accession>A0ABR7XQ65</accession>
<evidence type="ECO:0000313" key="3">
    <source>
        <dbReference type="Proteomes" id="UP000651112"/>
    </source>
</evidence>
<protein>
    <submittedName>
        <fullName evidence="2">Molybdopterin-guanine dinucleotide biosynthesis protein MobB</fullName>
    </submittedName>
</protein>
<keyword evidence="3" id="KW-1185">Reference proteome</keyword>
<dbReference type="InterPro" id="IPR043766">
    <property type="entry name" value="BfmA-like"/>
</dbReference>
<dbReference type="EMBL" id="JACNYL010000001">
    <property type="protein sequence ID" value="MBD1421012.1"/>
    <property type="molecule type" value="Genomic_DNA"/>
</dbReference>
<dbReference type="RefSeq" id="WP_190312731.1">
    <property type="nucleotide sequence ID" value="NZ_JACNYL010000001.1"/>
</dbReference>
<dbReference type="Pfam" id="PF18976">
    <property type="entry name" value="DUF5712"/>
    <property type="match status" value="1"/>
</dbReference>
<proteinExistence type="predicted"/>